<reference evidence="4" key="1">
    <citation type="journal article" date="2019" name="Int. J. Syst. Evol. Microbiol.">
        <title>The Global Catalogue of Microorganisms (GCM) 10K type strain sequencing project: providing services to taxonomists for standard genome sequencing and annotation.</title>
        <authorList>
            <consortium name="The Broad Institute Genomics Platform"/>
            <consortium name="The Broad Institute Genome Sequencing Center for Infectious Disease"/>
            <person name="Wu L."/>
            <person name="Ma J."/>
        </authorList>
    </citation>
    <scope>NUCLEOTIDE SEQUENCE [LARGE SCALE GENOMIC DNA]</scope>
    <source>
        <strain evidence="4">JCM 3369</strain>
    </source>
</reference>
<keyword evidence="2" id="KW-1133">Transmembrane helix</keyword>
<gene>
    <name evidence="3" type="ORF">ACFQKB_32060</name>
</gene>
<feature type="transmembrane region" description="Helical" evidence="2">
    <location>
        <begin position="63"/>
        <end position="86"/>
    </location>
</feature>
<accession>A0ABW2CRH7</accession>
<evidence type="ECO:0008006" key="5">
    <source>
        <dbReference type="Google" id="ProtNLM"/>
    </source>
</evidence>
<keyword evidence="2" id="KW-0812">Transmembrane</keyword>
<sequence length="184" mass="19179">MTRPTTRTRGGRHGAGRAAGRVRAAGERAAAAKGRLTVALAGLALMGFGAHGLATHLDLPGWAVWFAGAAIAHDGVLAPAVLAAGLATTRLRPPYRRIVQAALLTGGTLTLVSLPLVLGYGRRADTPSRLPLPYGRNLLIILAAVTTIAALTAAAHALARHHTTRRRTHRRAARRATAKGGTRR</sequence>
<keyword evidence="2" id="KW-0472">Membrane</keyword>
<comment type="caution">
    <text evidence="3">The sequence shown here is derived from an EMBL/GenBank/DDBJ whole genome shotgun (WGS) entry which is preliminary data.</text>
</comment>
<proteinExistence type="predicted"/>
<dbReference type="EMBL" id="JBHSXS010000027">
    <property type="protein sequence ID" value="MFC6884432.1"/>
    <property type="molecule type" value="Genomic_DNA"/>
</dbReference>
<evidence type="ECO:0000256" key="2">
    <source>
        <dbReference type="SAM" id="Phobius"/>
    </source>
</evidence>
<evidence type="ECO:0000256" key="1">
    <source>
        <dbReference type="SAM" id="MobiDB-lite"/>
    </source>
</evidence>
<feature type="transmembrane region" description="Helical" evidence="2">
    <location>
        <begin position="98"/>
        <end position="118"/>
    </location>
</feature>
<organism evidence="3 4">
    <name type="scientific">Actinomadura yumaensis</name>
    <dbReference type="NCBI Taxonomy" id="111807"/>
    <lineage>
        <taxon>Bacteria</taxon>
        <taxon>Bacillati</taxon>
        <taxon>Actinomycetota</taxon>
        <taxon>Actinomycetes</taxon>
        <taxon>Streptosporangiales</taxon>
        <taxon>Thermomonosporaceae</taxon>
        <taxon>Actinomadura</taxon>
    </lineage>
</organism>
<feature type="region of interest" description="Disordered" evidence="1">
    <location>
        <begin position="159"/>
        <end position="184"/>
    </location>
</feature>
<protein>
    <recommendedName>
        <fullName evidence="5">Lipoprotein</fullName>
    </recommendedName>
</protein>
<dbReference type="RefSeq" id="WP_160825948.1">
    <property type="nucleotide sequence ID" value="NZ_JBHSXS010000027.1"/>
</dbReference>
<feature type="region of interest" description="Disordered" evidence="1">
    <location>
        <begin position="1"/>
        <end position="22"/>
    </location>
</feature>
<evidence type="ECO:0000313" key="4">
    <source>
        <dbReference type="Proteomes" id="UP001596380"/>
    </source>
</evidence>
<feature type="transmembrane region" description="Helical" evidence="2">
    <location>
        <begin position="36"/>
        <end position="57"/>
    </location>
</feature>
<evidence type="ECO:0000313" key="3">
    <source>
        <dbReference type="EMBL" id="MFC6884432.1"/>
    </source>
</evidence>
<name>A0ABW2CRH7_9ACTN</name>
<feature type="transmembrane region" description="Helical" evidence="2">
    <location>
        <begin position="138"/>
        <end position="159"/>
    </location>
</feature>
<dbReference type="Proteomes" id="UP001596380">
    <property type="component" value="Unassembled WGS sequence"/>
</dbReference>
<keyword evidence="4" id="KW-1185">Reference proteome</keyword>